<evidence type="ECO:0000313" key="2">
    <source>
        <dbReference type="Proteomes" id="UP000018144"/>
    </source>
</evidence>
<dbReference type="EMBL" id="HF936373">
    <property type="protein sequence ID" value="CCX16311.1"/>
    <property type="molecule type" value="Genomic_DNA"/>
</dbReference>
<organism evidence="1 2">
    <name type="scientific">Pyronema omphalodes (strain CBS 100304)</name>
    <name type="common">Pyronema confluens</name>
    <dbReference type="NCBI Taxonomy" id="1076935"/>
    <lineage>
        <taxon>Eukaryota</taxon>
        <taxon>Fungi</taxon>
        <taxon>Dikarya</taxon>
        <taxon>Ascomycota</taxon>
        <taxon>Pezizomycotina</taxon>
        <taxon>Pezizomycetes</taxon>
        <taxon>Pezizales</taxon>
        <taxon>Pyronemataceae</taxon>
        <taxon>Pyronema</taxon>
    </lineage>
</organism>
<proteinExistence type="predicted"/>
<name>U4LB01_PYROM</name>
<sequence length="30" mass="3285">MRSSSRTFGVCKSRGIVISTTLFAHKTDVV</sequence>
<evidence type="ECO:0000313" key="1">
    <source>
        <dbReference type="EMBL" id="CCX16311.1"/>
    </source>
</evidence>
<dbReference type="Proteomes" id="UP000018144">
    <property type="component" value="Unassembled WGS sequence"/>
</dbReference>
<protein>
    <submittedName>
        <fullName evidence="1">Uncharacterized protein</fullName>
    </submittedName>
</protein>
<dbReference type="AlphaFoldDB" id="U4LB01"/>
<gene>
    <name evidence="1" type="ORF">PCON_02907</name>
</gene>
<keyword evidence="2" id="KW-1185">Reference proteome</keyword>
<accession>U4LB01</accession>
<reference evidence="1 2" key="1">
    <citation type="journal article" date="2013" name="PLoS Genet.">
        <title>The genome and development-dependent transcriptomes of Pyronema confluens: a window into fungal evolution.</title>
        <authorList>
            <person name="Traeger S."/>
            <person name="Altegoer F."/>
            <person name="Freitag M."/>
            <person name="Gabaldon T."/>
            <person name="Kempken F."/>
            <person name="Kumar A."/>
            <person name="Marcet-Houben M."/>
            <person name="Poggeler S."/>
            <person name="Stajich J.E."/>
            <person name="Nowrousian M."/>
        </authorList>
    </citation>
    <scope>NUCLEOTIDE SEQUENCE [LARGE SCALE GENOMIC DNA]</scope>
    <source>
        <strain evidence="2">CBS 100304</strain>
        <tissue evidence="1">Vegetative mycelium</tissue>
    </source>
</reference>